<dbReference type="AlphaFoldDB" id="A0A157RBV6"/>
<protein>
    <submittedName>
        <fullName evidence="1">Uncharacterized protein</fullName>
    </submittedName>
</protein>
<evidence type="ECO:0000313" key="2">
    <source>
        <dbReference type="Proteomes" id="UP000077037"/>
    </source>
</evidence>
<accession>A0A157RBV6</accession>
<dbReference type="EMBL" id="FKBS01000029">
    <property type="protein sequence ID" value="SAI55488.1"/>
    <property type="molecule type" value="Genomic_DNA"/>
</dbReference>
<dbReference type="RefSeq" id="WP_156523211.1">
    <property type="nucleotide sequence ID" value="NZ_FKBS01000029.1"/>
</dbReference>
<evidence type="ECO:0000313" key="1">
    <source>
        <dbReference type="EMBL" id="SAI55488.1"/>
    </source>
</evidence>
<dbReference type="Proteomes" id="UP000077037">
    <property type="component" value="Unassembled WGS sequence"/>
</dbReference>
<gene>
    <name evidence="1" type="ORF">SAMEA1982600_04637</name>
</gene>
<reference evidence="1 2" key="1">
    <citation type="submission" date="2016-03" db="EMBL/GenBank/DDBJ databases">
        <authorList>
            <consortium name="Pathogen Informatics"/>
        </authorList>
    </citation>
    <scope>NUCLEOTIDE SEQUENCE [LARGE SCALE GENOMIC DNA]</scope>
    <source>
        <strain evidence="1 2">NCTC13364</strain>
    </source>
</reference>
<proteinExistence type="predicted"/>
<sequence length="51" mass="5303">MSGFGIGLALFALASFYAAWSSRREGCEKRDSVALASVGVMSTGGCLATWL</sequence>
<name>A0A157RBV6_9BORD</name>
<organism evidence="1 2">
    <name type="scientific">Bordetella ansorpii</name>
    <dbReference type="NCBI Taxonomy" id="288768"/>
    <lineage>
        <taxon>Bacteria</taxon>
        <taxon>Pseudomonadati</taxon>
        <taxon>Pseudomonadota</taxon>
        <taxon>Betaproteobacteria</taxon>
        <taxon>Burkholderiales</taxon>
        <taxon>Alcaligenaceae</taxon>
        <taxon>Bordetella</taxon>
    </lineage>
</organism>